<keyword evidence="3" id="KW-1185">Reference proteome</keyword>
<dbReference type="EMBL" id="CP007806">
    <property type="protein sequence ID" value="AIG24930.1"/>
    <property type="molecule type" value="Genomic_DNA"/>
</dbReference>
<keyword evidence="1" id="KW-0472">Membrane</keyword>
<dbReference type="HOGENOM" id="CLU_905095_0_0_9"/>
<protein>
    <submittedName>
        <fullName evidence="2">Uncharacterized protein</fullName>
    </submittedName>
</protein>
<evidence type="ECO:0000313" key="2">
    <source>
        <dbReference type="EMBL" id="AIG24930.1"/>
    </source>
</evidence>
<dbReference type="eggNOG" id="ENOG5034C8D">
    <property type="taxonomic scope" value="Bacteria"/>
</dbReference>
<proteinExistence type="predicted"/>
<keyword evidence="1" id="KW-1133">Transmembrane helix</keyword>
<dbReference type="RefSeq" id="WP_003335599.1">
    <property type="nucleotide sequence ID" value="NZ_CP007806.1"/>
</dbReference>
<feature type="transmembrane region" description="Helical" evidence="1">
    <location>
        <begin position="47"/>
        <end position="69"/>
    </location>
</feature>
<reference evidence="2 3" key="1">
    <citation type="journal article" date="2011" name="J. Bacteriol.">
        <title>Genome sequence of Brevibacillus laterosporus LMG 15441, a pathogen of invertebrates.</title>
        <authorList>
            <person name="Djukic M."/>
            <person name="Poehlein A."/>
            <person name="Thurmer A."/>
            <person name="Daniel R."/>
        </authorList>
    </citation>
    <scope>NUCLEOTIDE SEQUENCE [LARGE SCALE GENOMIC DNA]</scope>
    <source>
        <strain evidence="2 3">LMG 15441</strain>
    </source>
</reference>
<dbReference type="Proteomes" id="UP000005850">
    <property type="component" value="Chromosome"/>
</dbReference>
<evidence type="ECO:0000313" key="3">
    <source>
        <dbReference type="Proteomes" id="UP000005850"/>
    </source>
</evidence>
<keyword evidence="1" id="KW-0812">Transmembrane</keyword>
<organism evidence="2 3">
    <name type="scientific">Brevibacillus laterosporus LMG 15441</name>
    <dbReference type="NCBI Taxonomy" id="1042163"/>
    <lineage>
        <taxon>Bacteria</taxon>
        <taxon>Bacillati</taxon>
        <taxon>Bacillota</taxon>
        <taxon>Bacilli</taxon>
        <taxon>Bacillales</taxon>
        <taxon>Paenibacillaceae</taxon>
        <taxon>Brevibacillus</taxon>
    </lineage>
</organism>
<sequence length="370" mass="42446">MPSQDEQMILEELNHFPNQNLSWERKQVIVENIRKERRMMQKQKRRNAYLGWAAKGLITCVALFAFIWMKPFSSSVETSSSIGTTGNKDVIEQKYITAAQTEIKKAFGINKDFHFEKLDKHTDSYTLKTEDRKAIVWFKAGTTEVISVTTEYNIDELPNIYQQYVETARNRIKETNLHDNFQTVRLYKNNSGTGMTLKSEVKNQRVSVDLNTNKVIRYSLDYNLDNVDKKYVTIAQKALMKLSNKNDFSFNHANKASDEKEDRWTLSNKEDEYHDKYSVEIGAKTGQVYNVHYDTDRYSIKSIDEAMSVGKPLIKNITGIDVTGYKVDGGDHWGGYVFQSPGKPAVSIFTDRAIDRADGGNVSGIQVHVR</sequence>
<evidence type="ECO:0000256" key="1">
    <source>
        <dbReference type="SAM" id="Phobius"/>
    </source>
</evidence>
<dbReference type="AlphaFoldDB" id="A0A075R5N5"/>
<gene>
    <name evidence="2" type="ORF">BRLA_c005720</name>
</gene>
<dbReference type="KEGG" id="blr:BRLA_c005720"/>
<name>A0A075R5N5_BRELA</name>
<accession>A0A075R5N5</accession>